<dbReference type="AlphaFoldDB" id="A0A0A8XZW9"/>
<reference evidence="2" key="2">
    <citation type="journal article" date="2015" name="Data Brief">
        <title>Shoot transcriptome of the giant reed, Arundo donax.</title>
        <authorList>
            <person name="Barrero R.A."/>
            <person name="Guerrero F.D."/>
            <person name="Moolhuijzen P."/>
            <person name="Goolsby J.A."/>
            <person name="Tidwell J."/>
            <person name="Bellgard S.E."/>
            <person name="Bellgard M.I."/>
        </authorList>
    </citation>
    <scope>NUCLEOTIDE SEQUENCE</scope>
    <source>
        <tissue evidence="2">Shoot tissue taken approximately 20 cm above the soil surface</tissue>
    </source>
</reference>
<reference evidence="2" key="1">
    <citation type="submission" date="2014-09" db="EMBL/GenBank/DDBJ databases">
        <authorList>
            <person name="Magalhaes I.L.F."/>
            <person name="Oliveira U."/>
            <person name="Santos F.R."/>
            <person name="Vidigal T.H.D.A."/>
            <person name="Brescovit A.D."/>
            <person name="Santos A.J."/>
        </authorList>
    </citation>
    <scope>NUCLEOTIDE SEQUENCE</scope>
    <source>
        <tissue evidence="2">Shoot tissue taken approximately 20 cm above the soil surface</tissue>
    </source>
</reference>
<name>A0A0A8XZW9_ARUDO</name>
<keyword evidence="1" id="KW-1133">Transmembrane helix</keyword>
<feature type="transmembrane region" description="Helical" evidence="1">
    <location>
        <begin position="6"/>
        <end position="27"/>
    </location>
</feature>
<dbReference type="EMBL" id="GBRH01278459">
    <property type="protein sequence ID" value="JAD19436.1"/>
    <property type="molecule type" value="Transcribed_RNA"/>
</dbReference>
<accession>A0A0A8XZW9</accession>
<sequence>MRLAYIPSFGIIIFRITSVLALMDVIYMGGEQQGR</sequence>
<organism evidence="2">
    <name type="scientific">Arundo donax</name>
    <name type="common">Giant reed</name>
    <name type="synonym">Donax arundinaceus</name>
    <dbReference type="NCBI Taxonomy" id="35708"/>
    <lineage>
        <taxon>Eukaryota</taxon>
        <taxon>Viridiplantae</taxon>
        <taxon>Streptophyta</taxon>
        <taxon>Embryophyta</taxon>
        <taxon>Tracheophyta</taxon>
        <taxon>Spermatophyta</taxon>
        <taxon>Magnoliopsida</taxon>
        <taxon>Liliopsida</taxon>
        <taxon>Poales</taxon>
        <taxon>Poaceae</taxon>
        <taxon>PACMAD clade</taxon>
        <taxon>Arundinoideae</taxon>
        <taxon>Arundineae</taxon>
        <taxon>Arundo</taxon>
    </lineage>
</organism>
<evidence type="ECO:0000256" key="1">
    <source>
        <dbReference type="SAM" id="Phobius"/>
    </source>
</evidence>
<proteinExistence type="predicted"/>
<keyword evidence="1" id="KW-0812">Transmembrane</keyword>
<protein>
    <submittedName>
        <fullName evidence="2">Uncharacterized protein</fullName>
    </submittedName>
</protein>
<evidence type="ECO:0000313" key="2">
    <source>
        <dbReference type="EMBL" id="JAD19436.1"/>
    </source>
</evidence>
<keyword evidence="1" id="KW-0472">Membrane</keyword>